<keyword evidence="1" id="KW-0175">Coiled coil</keyword>
<evidence type="ECO:0000313" key="2">
    <source>
        <dbReference type="EMBL" id="MPL77171.1"/>
    </source>
</evidence>
<accession>A0A644UE80</accession>
<gene>
    <name evidence="2" type="ORF">SDC9_23023</name>
</gene>
<sequence length="261" mass="29611">MNQDQVKSILLQVEESPAPFSLVFSGKANKKVNGLYKPDSAEIVLHNKNFESDNQLLYTALHEYAHHLHYQRKGGIRQSRPHTQEFWSIFHELVQKAEEAGLYNNVFESQEEFVELSRTIKEKCLKANGEAMLEMGRLLARAAELCRIHRARFEDYIERVLGLPRTTATAAVAASQIGLDPSMGWDNLRFVAGIRDAEERSKAVEALSAGASPGTVKGMLKSPDETTDPAERLLREKERIERTIHKLTEKLEEIELRLSEL</sequence>
<proteinExistence type="predicted"/>
<evidence type="ECO:0000256" key="1">
    <source>
        <dbReference type="SAM" id="Coils"/>
    </source>
</evidence>
<feature type="coiled-coil region" evidence="1">
    <location>
        <begin position="230"/>
        <end position="257"/>
    </location>
</feature>
<reference evidence="2" key="1">
    <citation type="submission" date="2019-08" db="EMBL/GenBank/DDBJ databases">
        <authorList>
            <person name="Kucharzyk K."/>
            <person name="Murdoch R.W."/>
            <person name="Higgins S."/>
            <person name="Loffler F."/>
        </authorList>
    </citation>
    <scope>NUCLEOTIDE SEQUENCE</scope>
</reference>
<comment type="caution">
    <text evidence="2">The sequence shown here is derived from an EMBL/GenBank/DDBJ whole genome shotgun (WGS) entry which is preliminary data.</text>
</comment>
<name>A0A644UE80_9ZZZZ</name>
<organism evidence="2">
    <name type="scientific">bioreactor metagenome</name>
    <dbReference type="NCBI Taxonomy" id="1076179"/>
    <lineage>
        <taxon>unclassified sequences</taxon>
        <taxon>metagenomes</taxon>
        <taxon>ecological metagenomes</taxon>
    </lineage>
</organism>
<dbReference type="EMBL" id="VSSQ01000104">
    <property type="protein sequence ID" value="MPL77171.1"/>
    <property type="molecule type" value="Genomic_DNA"/>
</dbReference>
<dbReference type="AlphaFoldDB" id="A0A644UE80"/>
<protein>
    <submittedName>
        <fullName evidence="2">Uncharacterized protein</fullName>
    </submittedName>
</protein>